<reference evidence="10 11" key="1">
    <citation type="journal article" date="2021" name="DNA Res.">
        <title>Genome analysis of Candida subhashii reveals its hybrid nature and dual mitochondrial genome conformations.</title>
        <authorList>
            <person name="Mixao V."/>
            <person name="Hegedusova E."/>
            <person name="Saus E."/>
            <person name="Pryszcz L.P."/>
            <person name="Cillingova A."/>
            <person name="Nosek J."/>
            <person name="Gabaldon T."/>
        </authorList>
    </citation>
    <scope>NUCLEOTIDE SEQUENCE [LARGE SCALE GENOMIC DNA]</scope>
    <source>
        <strain evidence="10 11">CBS 10753</strain>
    </source>
</reference>
<organism evidence="10 11">
    <name type="scientific">[Candida] subhashii</name>
    <dbReference type="NCBI Taxonomy" id="561895"/>
    <lineage>
        <taxon>Eukaryota</taxon>
        <taxon>Fungi</taxon>
        <taxon>Dikarya</taxon>
        <taxon>Ascomycota</taxon>
        <taxon>Saccharomycotina</taxon>
        <taxon>Pichiomycetes</taxon>
        <taxon>Debaryomycetaceae</taxon>
        <taxon>Spathaspora</taxon>
    </lineage>
</organism>
<gene>
    <name evidence="10" type="ORF">J8A68_002332</name>
</gene>
<sequence>MSKSRNRNSLLSSHGRSSYSNSAKDELIAMKYSMEKPSVPLYPLNDIDIQVETPNTKPPRTQEATYPDFNRWKDHTQISGDKQDQEHERLKNTSYLNKGYFEAPQVANEYYSARNLIQATIFSSTDNCNNVLRELSQHLVNAYKTRNEVINKIKFESNNFRIPHRVTLTASKKEAWLKELGNPNVPIQKIGEKIPHGIRNKVLIDSVCSRNVPLNRALWFTKCVLFGELIALRRKHQARASISGPTVSHSSEYNTPEKFEIHWLQEWTQQVADYVYKFSKEMLHVGAEDKKDHYMKKLNYLLTYVQSLYVENLLDKSFFLSLILKFLKDGLTLESKHVNELLSKNDSDEKMEDTWIHDIEINYGVRLVSITLVKMFWKDLIKVDYLCKELSELLLLNHVFISKISSYGSRKQNRLSLPENLKQNILNLIADTIIYLFKYNTNVFILPNYWILIQSSLYKIMLEDAESQPQKIQEEISNQLELIKYRNESLILNMKHIHIPTSDRHKHKRASFSNYNITAPYSSPSPGDLVEGDGIINRSSDDILRILNCLDKLQLNEEIAELLRPPSLNNTRKGCPSWRENLSLVLFWCITPYRNNKSSSEDILIVCNFLKKYVLGNLQGKANASIRAEFETEILETIYKIADSESFHSSKYDVYVLINELYQLKVMTIASYLRKLIASGIFYLAPGTEQDFHNFPEIVKTHLDILENLPVLNNKQCDSILKKWTPDGFNFRSKFDVGQKILQSEIIDRLINNDFDGNLENSLSYFKELNVGLKFLLVNWITNELRTTLIESTKLIHFDPMVIANLYQFYSQCDNLTVFFKVVMKTILKNEGGMSIFYLDSLYFMARLIMHHFKLIKSLAGTPNEISTTGYELFKLIIQNYKDLSSREYDYFKFNQVWSFIDNVIEKDYDSNNSNETSRPNTMKSTSLTSIFEKDIIDSPMKINTVEPSHTHITRNSDRYTSTDFRNDLEMLRNKPRPRLNGDELMEAVDALEIQTKDLSLQESVVVQLNYLYENSNNLSQEQENMLIKVLVSSRVALKSEGFTVFYQIVHQFCTDLIEQCEDPKKLGLFLKKLIVFEVLRISDFVNLAFRLLQETKIQSLIYEVLLGQDEIENSEFLSNQLLIMTIWRQNYQEKSAANFRKIISNGLLAGPLFSSELLTTYRVVVLKYIQQVLVSKTKVAFEEIFGRLRNENCVNLLNILLDRGENQYVRTMADLQDVAGEINEFNLPIYQILLRVITLKELQSVDMPEMKEKLETFTSNLLANLRFGFSIYNSFFGELFNYMAWKHKACILDIFETCFLTKTQLEEGDSLCIDSSGRDLLGCFNDFFKKFSSSSTKTVDTSADFFENLSGFLSKLMNLIKSDTLVKDSAESIAITISTFLRILIIHNSTLCKLLVGMTESQAKFVKNLIGLLNSGFLRKKDDKLRILLYDLLLLMKSSITDELTSTTETELQEATSPGISMSSHTLAMTPTALQSIPSPTKDKAGGHGDQSTSVSQHGSVISTGSILDLFDLPELKEHNRLKDALDESLVDCSIMLQEDELKYGGDVHIFNERGLVLIPSSNEATSFGILSNKEPARRKSIKFKSFEILEDTSSALNDGCVNLQWLDAYTTRENPP</sequence>
<feature type="domain" description="Mediator complex subunit Med12" evidence="9">
    <location>
        <begin position="159"/>
        <end position="222"/>
    </location>
</feature>
<proteinExistence type="inferred from homology"/>
<feature type="compositionally biased region" description="Low complexity" evidence="8">
    <location>
        <begin position="7"/>
        <end position="22"/>
    </location>
</feature>
<dbReference type="GO" id="GO:0003712">
    <property type="term" value="F:transcription coregulator activity"/>
    <property type="evidence" value="ECO:0007669"/>
    <property type="project" value="InterPro"/>
</dbReference>
<evidence type="ECO:0000256" key="7">
    <source>
        <dbReference type="ARBA" id="ARBA00032010"/>
    </source>
</evidence>
<dbReference type="Pfam" id="PF09497">
    <property type="entry name" value="Med12"/>
    <property type="match status" value="1"/>
</dbReference>
<dbReference type="Proteomes" id="UP000694255">
    <property type="component" value="Unassembled WGS sequence"/>
</dbReference>
<dbReference type="SMART" id="SM01281">
    <property type="entry name" value="Med12"/>
    <property type="match status" value="1"/>
</dbReference>
<dbReference type="PANTHER" id="PTHR46567">
    <property type="entry name" value="MEDIATOR OF RNA POLYMERASE II TRANSCRIPTION SUBUNIT 12"/>
    <property type="match status" value="1"/>
</dbReference>
<dbReference type="InterPro" id="IPR019035">
    <property type="entry name" value="Mediator_Med12"/>
</dbReference>
<comment type="similarity">
    <text evidence="2">Belongs to the Mediator complex subunit 12 family.</text>
</comment>
<comment type="subcellular location">
    <subcellularLocation>
        <location evidence="1">Nucleus</location>
    </subcellularLocation>
</comment>
<keyword evidence="11" id="KW-1185">Reference proteome</keyword>
<evidence type="ECO:0000256" key="4">
    <source>
        <dbReference type="ARBA" id="ARBA00023015"/>
    </source>
</evidence>
<dbReference type="GO" id="GO:0016592">
    <property type="term" value="C:mediator complex"/>
    <property type="evidence" value="ECO:0007669"/>
    <property type="project" value="InterPro"/>
</dbReference>
<comment type="caution">
    <text evidence="10">The sequence shown here is derived from an EMBL/GenBank/DDBJ whole genome shotgun (WGS) entry which is preliminary data.</text>
</comment>
<name>A0A8J5QM79_9ASCO</name>
<feature type="region of interest" description="Disordered" evidence="8">
    <location>
        <begin position="1475"/>
        <end position="1499"/>
    </location>
</feature>
<dbReference type="GeneID" id="73469133"/>
<dbReference type="RefSeq" id="XP_049264381.1">
    <property type="nucleotide sequence ID" value="XM_049406071.1"/>
</dbReference>
<evidence type="ECO:0000256" key="2">
    <source>
        <dbReference type="ARBA" id="ARBA00010289"/>
    </source>
</evidence>
<keyword evidence="4" id="KW-0805">Transcription regulation</keyword>
<keyword evidence="6" id="KW-0539">Nucleus</keyword>
<keyword evidence="5" id="KW-0804">Transcription</keyword>
<dbReference type="GO" id="GO:0006357">
    <property type="term" value="P:regulation of transcription by RNA polymerase II"/>
    <property type="evidence" value="ECO:0007669"/>
    <property type="project" value="InterPro"/>
</dbReference>
<evidence type="ECO:0000256" key="8">
    <source>
        <dbReference type="SAM" id="MobiDB-lite"/>
    </source>
</evidence>
<dbReference type="PANTHER" id="PTHR46567:SF1">
    <property type="entry name" value="MEDIATOR OF RNA POLYMERASE II TRANSCRIPTION SUBUNIT 12"/>
    <property type="match status" value="1"/>
</dbReference>
<dbReference type="EMBL" id="JAGSYN010000106">
    <property type="protein sequence ID" value="KAG7664149.1"/>
    <property type="molecule type" value="Genomic_DNA"/>
</dbReference>
<evidence type="ECO:0000256" key="6">
    <source>
        <dbReference type="ARBA" id="ARBA00023242"/>
    </source>
</evidence>
<evidence type="ECO:0000259" key="9">
    <source>
        <dbReference type="SMART" id="SM01281"/>
    </source>
</evidence>
<evidence type="ECO:0000313" key="10">
    <source>
        <dbReference type="EMBL" id="KAG7664149.1"/>
    </source>
</evidence>
<accession>A0A8J5QM79</accession>
<evidence type="ECO:0000256" key="5">
    <source>
        <dbReference type="ARBA" id="ARBA00023163"/>
    </source>
</evidence>
<evidence type="ECO:0000313" key="11">
    <source>
        <dbReference type="Proteomes" id="UP000694255"/>
    </source>
</evidence>
<protein>
    <recommendedName>
        <fullName evidence="3">Mediator of RNA polymerase II transcription subunit 12</fullName>
    </recommendedName>
    <alternativeName>
        <fullName evidence="7">Mediator complex subunit 12</fullName>
    </alternativeName>
</protein>
<evidence type="ECO:0000256" key="3">
    <source>
        <dbReference type="ARBA" id="ARBA00019622"/>
    </source>
</evidence>
<dbReference type="OrthoDB" id="20828at2759"/>
<feature type="region of interest" description="Disordered" evidence="8">
    <location>
        <begin position="1"/>
        <end position="22"/>
    </location>
</feature>
<evidence type="ECO:0000256" key="1">
    <source>
        <dbReference type="ARBA" id="ARBA00004123"/>
    </source>
</evidence>